<proteinExistence type="inferred from homology"/>
<dbReference type="OrthoDB" id="4308908at2"/>
<evidence type="ECO:0000256" key="3">
    <source>
        <dbReference type="ARBA" id="ARBA00022670"/>
    </source>
</evidence>
<comment type="catalytic activity">
    <reaction evidence="9 10">
        <text>Release of signal peptides from bacterial membrane prolipoproteins. Hydrolyzes -Xaa-Yaa-Zaa-|-(S,diacylglyceryl)Cys-, in which Xaa is hydrophobic (preferably Leu), and Yaa (Ala or Ser) and Zaa (Gly or Ala) have small, neutral side chains.</text>
        <dbReference type="EC" id="3.4.23.36"/>
    </reaction>
</comment>
<dbReference type="PROSITE" id="PS00855">
    <property type="entry name" value="SPASE_II"/>
    <property type="match status" value="1"/>
</dbReference>
<evidence type="ECO:0000256" key="2">
    <source>
        <dbReference type="ARBA" id="ARBA00022475"/>
    </source>
</evidence>
<accession>A0A0H3D5H2</accession>
<evidence type="ECO:0000256" key="8">
    <source>
        <dbReference type="ARBA" id="ARBA00023136"/>
    </source>
</evidence>
<keyword evidence="6 9" id="KW-0378">Hydrolase</keyword>
<feature type="transmembrane region" description="Helical" evidence="9">
    <location>
        <begin position="79"/>
        <end position="96"/>
    </location>
</feature>
<dbReference type="KEGG" id="amd:AMED_2970"/>
<dbReference type="EMBL" id="CP002000">
    <property type="protein sequence ID" value="ADJ44763.1"/>
    <property type="molecule type" value="Genomic_DNA"/>
</dbReference>
<evidence type="ECO:0000256" key="6">
    <source>
        <dbReference type="ARBA" id="ARBA00022801"/>
    </source>
</evidence>
<organism evidence="13 14">
    <name type="scientific">Amycolatopsis mediterranei (strain U-32)</name>
    <dbReference type="NCBI Taxonomy" id="749927"/>
    <lineage>
        <taxon>Bacteria</taxon>
        <taxon>Bacillati</taxon>
        <taxon>Actinomycetota</taxon>
        <taxon>Actinomycetes</taxon>
        <taxon>Pseudonocardiales</taxon>
        <taxon>Pseudonocardiaceae</taxon>
        <taxon>Amycolatopsis</taxon>
    </lineage>
</organism>
<dbReference type="eggNOG" id="COG0597">
    <property type="taxonomic scope" value="Bacteria"/>
</dbReference>
<dbReference type="Proteomes" id="UP000000328">
    <property type="component" value="Chromosome"/>
</dbReference>
<evidence type="ECO:0000313" key="14">
    <source>
        <dbReference type="Proteomes" id="UP000000328"/>
    </source>
</evidence>
<dbReference type="AlphaFoldDB" id="A0A0H3D5H2"/>
<dbReference type="Pfam" id="PF01252">
    <property type="entry name" value="Peptidase_A8"/>
    <property type="match status" value="1"/>
</dbReference>
<evidence type="ECO:0000256" key="7">
    <source>
        <dbReference type="ARBA" id="ARBA00022989"/>
    </source>
</evidence>
<evidence type="ECO:0000256" key="1">
    <source>
        <dbReference type="ARBA" id="ARBA00006139"/>
    </source>
</evidence>
<dbReference type="PANTHER" id="PTHR33695">
    <property type="entry name" value="LIPOPROTEIN SIGNAL PEPTIDASE"/>
    <property type="match status" value="1"/>
</dbReference>
<dbReference type="PANTHER" id="PTHR33695:SF1">
    <property type="entry name" value="LIPOPROTEIN SIGNAL PEPTIDASE"/>
    <property type="match status" value="1"/>
</dbReference>
<dbReference type="GO" id="GO:0006508">
    <property type="term" value="P:proteolysis"/>
    <property type="evidence" value="ECO:0007669"/>
    <property type="project" value="UniProtKB-KW"/>
</dbReference>
<feature type="transmembrane region" description="Helical" evidence="9">
    <location>
        <begin position="207"/>
        <end position="229"/>
    </location>
</feature>
<evidence type="ECO:0000256" key="5">
    <source>
        <dbReference type="ARBA" id="ARBA00022750"/>
    </source>
</evidence>
<keyword evidence="5 9" id="KW-0064">Aspartyl protease</keyword>
<reference evidence="13 14" key="1">
    <citation type="journal article" date="2010" name="Cell Res.">
        <title>Complete genome sequence of the rifamycin SV-producing Amycolatopsis mediterranei U32 revealed its genetic characteristics in phylogeny and metabolism.</title>
        <authorList>
            <person name="Zhao W."/>
            <person name="Zhong Y."/>
            <person name="Yuan H."/>
            <person name="Wang J."/>
            <person name="Zheng H."/>
            <person name="Wang Y."/>
            <person name="Cen X."/>
            <person name="Xu F."/>
            <person name="Bai J."/>
            <person name="Han X."/>
            <person name="Lu G."/>
            <person name="Zhu Y."/>
            <person name="Shao Z."/>
            <person name="Yan H."/>
            <person name="Li C."/>
            <person name="Peng N."/>
            <person name="Zhang Z."/>
            <person name="Zhang Y."/>
            <person name="Lin W."/>
            <person name="Fan Y."/>
            <person name="Qin Z."/>
            <person name="Hu Y."/>
            <person name="Zhu B."/>
            <person name="Wang S."/>
            <person name="Ding X."/>
            <person name="Zhao G.P."/>
        </authorList>
    </citation>
    <scope>NUCLEOTIDE SEQUENCE [LARGE SCALE GENOMIC DNA]</scope>
    <source>
        <strain evidence="14">U-32</strain>
    </source>
</reference>
<evidence type="ECO:0000256" key="12">
    <source>
        <dbReference type="SAM" id="MobiDB-lite"/>
    </source>
</evidence>
<keyword evidence="3 9" id="KW-0645">Protease</keyword>
<evidence type="ECO:0000256" key="9">
    <source>
        <dbReference type="HAMAP-Rule" id="MF_00161"/>
    </source>
</evidence>
<comment type="pathway">
    <text evidence="9">Protein modification; lipoprotein biosynthesis (signal peptide cleavage).</text>
</comment>
<dbReference type="GO" id="GO:0004190">
    <property type="term" value="F:aspartic-type endopeptidase activity"/>
    <property type="evidence" value="ECO:0007669"/>
    <property type="project" value="UniProtKB-UniRule"/>
</dbReference>
<evidence type="ECO:0000256" key="11">
    <source>
        <dbReference type="RuleBase" id="RU004181"/>
    </source>
</evidence>
<dbReference type="UniPathway" id="UPA00665"/>
<feature type="compositionally biased region" description="Low complexity" evidence="12">
    <location>
        <begin position="47"/>
        <end position="69"/>
    </location>
</feature>
<comment type="subcellular location">
    <subcellularLocation>
        <location evidence="9">Cell membrane</location>
        <topology evidence="9">Multi-pass membrane protein</topology>
    </subcellularLocation>
</comment>
<dbReference type="PRINTS" id="PR00781">
    <property type="entry name" value="LIPOSIGPTASE"/>
</dbReference>
<feature type="region of interest" description="Disordered" evidence="12">
    <location>
        <begin position="24"/>
        <end position="69"/>
    </location>
</feature>
<keyword evidence="2 9" id="KW-1003">Cell membrane</keyword>
<keyword evidence="8 9" id="KW-0472">Membrane</keyword>
<feature type="transmembrane region" description="Helical" evidence="9">
    <location>
        <begin position="160"/>
        <end position="178"/>
    </location>
</feature>
<name>A0A0H3D5H2_AMYMU</name>
<feature type="active site" evidence="9">
    <location>
        <position position="194"/>
    </location>
</feature>
<feature type="transmembrane region" description="Helical" evidence="9">
    <location>
        <begin position="134"/>
        <end position="153"/>
    </location>
</feature>
<dbReference type="GeneID" id="92870740"/>
<keyword evidence="7 9" id="KW-1133">Transmembrane helix</keyword>
<gene>
    <name evidence="9 13" type="primary">lspA</name>
    <name evidence="13" type="ordered locus">AMED_2970</name>
</gene>
<dbReference type="RefSeq" id="WP_013224835.1">
    <property type="nucleotide sequence ID" value="NC_014318.1"/>
</dbReference>
<sequence length="260" mass="26993">MFLTPVAASPAAAGEPFAPAAGRARHGLAAAVDNGPVSTEPSHSEPDTAAPADAVPDPAADAPENPEIPAKPLLPKRRVGWVFAVAVVFWAIDLVTKNLVVANLEGKEPVKVLGGLIYLQVIRNPGAAFSMATGMTWVLALVALAVVIAIIWLSRRLRSIGWAIGLGLVLAGATGNLTDRIFRAPGGLQGHVVDFISAFAPNGKGFAIFNIADSAICVGGALIVLLSLLGKDYDGTSTKDKKLEKTIEKAQIEKAPEEQA</sequence>
<dbReference type="HOGENOM" id="CLU_083252_2_1_11"/>
<evidence type="ECO:0000313" key="13">
    <source>
        <dbReference type="EMBL" id="ADJ44763.1"/>
    </source>
</evidence>
<dbReference type="HAMAP" id="MF_00161">
    <property type="entry name" value="LspA"/>
    <property type="match status" value="1"/>
</dbReference>
<dbReference type="PATRIC" id="fig|749927.5.peg.3067"/>
<evidence type="ECO:0000256" key="10">
    <source>
        <dbReference type="RuleBase" id="RU000594"/>
    </source>
</evidence>
<keyword evidence="4 9" id="KW-0812">Transmembrane</keyword>
<dbReference type="GO" id="GO:0005886">
    <property type="term" value="C:plasma membrane"/>
    <property type="evidence" value="ECO:0007669"/>
    <property type="project" value="UniProtKB-SubCell"/>
</dbReference>
<evidence type="ECO:0000256" key="4">
    <source>
        <dbReference type="ARBA" id="ARBA00022692"/>
    </source>
</evidence>
<dbReference type="InterPro" id="IPR001872">
    <property type="entry name" value="Peptidase_A8"/>
</dbReference>
<feature type="active site" evidence="9">
    <location>
        <position position="213"/>
    </location>
</feature>
<comment type="function">
    <text evidence="9 10">This protein specifically catalyzes the removal of signal peptides from prolipoproteins.</text>
</comment>
<protein>
    <recommendedName>
        <fullName evidence="9">Lipoprotein signal peptidase</fullName>
        <ecNumber evidence="9">3.4.23.36</ecNumber>
    </recommendedName>
    <alternativeName>
        <fullName evidence="9">Prolipoprotein signal peptidase</fullName>
    </alternativeName>
    <alternativeName>
        <fullName evidence="9">Signal peptidase II</fullName>
        <shortName evidence="9">SPase II</shortName>
    </alternativeName>
</protein>
<dbReference type="EC" id="3.4.23.36" evidence="9"/>
<dbReference type="NCBIfam" id="TIGR00077">
    <property type="entry name" value="lspA"/>
    <property type="match status" value="1"/>
</dbReference>
<comment type="similarity">
    <text evidence="1 9 11">Belongs to the peptidase A8 family.</text>
</comment>